<reference evidence="2" key="1">
    <citation type="submission" date="2015-07" db="EMBL/GenBank/DDBJ databases">
        <title>MeaNS - Measles Nucleotide Surveillance Program.</title>
        <authorList>
            <person name="Tran T."/>
            <person name="Druce J."/>
        </authorList>
    </citation>
    <scope>NUCLEOTIDE SEQUENCE</scope>
    <source>
        <strain evidence="2">UCB-OBI-ISO-001</strain>
        <tissue evidence="2">Gonad</tissue>
    </source>
</reference>
<feature type="compositionally biased region" description="Basic residues" evidence="1">
    <location>
        <begin position="8"/>
        <end position="19"/>
    </location>
</feature>
<gene>
    <name evidence="2" type="ORF">OCBIM_22008305mg</name>
</gene>
<dbReference type="OrthoDB" id="4349954at2759"/>
<organism evidence="2">
    <name type="scientific">Octopus bimaculoides</name>
    <name type="common">California two-spotted octopus</name>
    <dbReference type="NCBI Taxonomy" id="37653"/>
    <lineage>
        <taxon>Eukaryota</taxon>
        <taxon>Metazoa</taxon>
        <taxon>Spiralia</taxon>
        <taxon>Lophotrochozoa</taxon>
        <taxon>Mollusca</taxon>
        <taxon>Cephalopoda</taxon>
        <taxon>Coleoidea</taxon>
        <taxon>Octopodiformes</taxon>
        <taxon>Octopoda</taxon>
        <taxon>Incirrata</taxon>
        <taxon>Octopodidae</taxon>
        <taxon>Octopus</taxon>
    </lineage>
</organism>
<feature type="region of interest" description="Disordered" evidence="1">
    <location>
        <begin position="1"/>
        <end position="24"/>
    </location>
</feature>
<protein>
    <submittedName>
        <fullName evidence="2">Uncharacterized protein</fullName>
    </submittedName>
</protein>
<dbReference type="KEGG" id="obi:106869118"/>
<evidence type="ECO:0000313" key="2">
    <source>
        <dbReference type="EMBL" id="KOF91690.1"/>
    </source>
</evidence>
<evidence type="ECO:0000256" key="1">
    <source>
        <dbReference type="SAM" id="MobiDB-lite"/>
    </source>
</evidence>
<dbReference type="AlphaFoldDB" id="A0A0L8HSG7"/>
<sequence length="430" mass="47758">MSPAKSKGQGRKSKMKLKQHSQYYPQNQLYVDSHVYKRTSKKQKSSEFHDECMDPATLEAHVEAATAAASAAVAAEMANSNHSNLKSNVYSSSKTDTSPSRLLTSEVPILPDDYQMQSSPKGVDIGQVKQEDLQLFLESIPDFHHANIVRGGRCVKSGFVHVVKGENYLRDIFYNTATTPQRNIIVVRETLYCSGRGNCLRACGGRGHCVEGCTRKSERVTGGHSCFFQVKLSMYSASIGTWRVKVQGSHNGPVDSWKNSINHKDEVGNRNLDFFNLDATHSVNSSGNDLITSQTDAITESVYLKSDCKPVTQGILNHDIDSVVNSVGNGDNMQNCKTEVQHTNDSSYQSTCDGSCQSELKKLRQENTSLKLEILQLRHAADGFKLLEDLKELIEKYETNDSLPTTPTSPAMYLMKVKNRDNEYVTITQP</sequence>
<accession>A0A0L8HSG7</accession>
<dbReference type="EMBL" id="KQ417496">
    <property type="protein sequence ID" value="KOF91691.1"/>
    <property type="molecule type" value="Genomic_DNA"/>
</dbReference>
<name>A0A0L8HSG7_OCTBM</name>
<proteinExistence type="predicted"/>
<dbReference type="EMBL" id="KQ417496">
    <property type="protein sequence ID" value="KOF91690.1"/>
    <property type="molecule type" value="Genomic_DNA"/>
</dbReference>